<proteinExistence type="predicted"/>
<organism evidence="2 3">
    <name type="scientific">Sinanodonta woodiana</name>
    <name type="common">Chinese pond mussel</name>
    <name type="synonym">Anodonta woodiana</name>
    <dbReference type="NCBI Taxonomy" id="1069815"/>
    <lineage>
        <taxon>Eukaryota</taxon>
        <taxon>Metazoa</taxon>
        <taxon>Spiralia</taxon>
        <taxon>Lophotrochozoa</taxon>
        <taxon>Mollusca</taxon>
        <taxon>Bivalvia</taxon>
        <taxon>Autobranchia</taxon>
        <taxon>Heteroconchia</taxon>
        <taxon>Palaeoheterodonta</taxon>
        <taxon>Unionida</taxon>
        <taxon>Unionoidea</taxon>
        <taxon>Unionidae</taxon>
        <taxon>Unioninae</taxon>
        <taxon>Sinanodonta</taxon>
    </lineage>
</organism>
<dbReference type="InterPro" id="IPR008906">
    <property type="entry name" value="HATC_C_dom"/>
</dbReference>
<reference evidence="2 3" key="1">
    <citation type="submission" date="2024-11" db="EMBL/GenBank/DDBJ databases">
        <title>Chromosome-level genome assembly of the freshwater bivalve Anodonta woodiana.</title>
        <authorList>
            <person name="Chen X."/>
        </authorList>
    </citation>
    <scope>NUCLEOTIDE SEQUENCE [LARGE SCALE GENOMIC DNA]</scope>
    <source>
        <strain evidence="2">MN2024</strain>
        <tissue evidence="2">Gills</tissue>
    </source>
</reference>
<name>A0ABD3XHM7_SINWO</name>
<evidence type="ECO:0000313" key="2">
    <source>
        <dbReference type="EMBL" id="KAL3885764.1"/>
    </source>
</evidence>
<comment type="caution">
    <text evidence="2">The sequence shown here is derived from an EMBL/GenBank/DDBJ whole genome shotgun (WGS) entry which is preliminary data.</text>
</comment>
<protein>
    <recommendedName>
        <fullName evidence="1">HAT C-terminal dimerisation domain-containing protein</fullName>
    </recommendedName>
</protein>
<evidence type="ECO:0000259" key="1">
    <source>
        <dbReference type="Pfam" id="PF05699"/>
    </source>
</evidence>
<dbReference type="PANTHER" id="PTHR45913:SF5">
    <property type="entry name" value="GENERAL TRANSCRIPTION FACTOR II-I REPEAT DOMAIN-CONTAINING PROTEIN 2A-LIKE PROTEIN"/>
    <property type="match status" value="1"/>
</dbReference>
<dbReference type="PANTHER" id="PTHR45913">
    <property type="entry name" value="EPM2A-INTERACTING PROTEIN 1"/>
    <property type="match status" value="1"/>
</dbReference>
<dbReference type="InterPro" id="IPR012337">
    <property type="entry name" value="RNaseH-like_sf"/>
</dbReference>
<dbReference type="EMBL" id="JBJQND010000002">
    <property type="protein sequence ID" value="KAL3885764.1"/>
    <property type="molecule type" value="Genomic_DNA"/>
</dbReference>
<keyword evidence="3" id="KW-1185">Reference proteome</keyword>
<dbReference type="Pfam" id="PF05699">
    <property type="entry name" value="Dimer_Tnp_hAT"/>
    <property type="match status" value="1"/>
</dbReference>
<feature type="domain" description="HAT C-terminal dimerisation" evidence="1">
    <location>
        <begin position="138"/>
        <end position="203"/>
    </location>
</feature>
<sequence>MKNREWQFDFAFAVDIIAKLNEFNLKLQGKGVFAHELYAEVKSFQVKLMLFSRELKEHNYAHFPTLQLQTIATESAEKYSQQLSHLNEEFVRRFADFKLLEKDFPLLTVPFTIDIDSVPAELQLELIDLQNGIVLKEQFKGLEMMQFWSSLWKDKFLNLQTFARKMFTLFASTYICEQTFSTMNLNKSKCRSQLTDANLTSIMRIVTSTISPGFEKRVKTCSQLHSSH</sequence>
<dbReference type="Proteomes" id="UP001634394">
    <property type="component" value="Unassembled WGS sequence"/>
</dbReference>
<dbReference type="AlphaFoldDB" id="A0ABD3XHM7"/>
<gene>
    <name evidence="2" type="ORF">ACJMK2_025805</name>
</gene>
<evidence type="ECO:0000313" key="3">
    <source>
        <dbReference type="Proteomes" id="UP001634394"/>
    </source>
</evidence>
<accession>A0ABD3XHM7</accession>
<dbReference type="SUPFAM" id="SSF53098">
    <property type="entry name" value="Ribonuclease H-like"/>
    <property type="match status" value="1"/>
</dbReference>